<comment type="similarity">
    <text evidence="2">Belongs to the GMC oxidoreductase family.</text>
</comment>
<evidence type="ECO:0000256" key="4">
    <source>
        <dbReference type="ARBA" id="ARBA00022827"/>
    </source>
</evidence>
<evidence type="ECO:0000256" key="5">
    <source>
        <dbReference type="ARBA" id="ARBA00023002"/>
    </source>
</evidence>
<evidence type="ECO:0000256" key="6">
    <source>
        <dbReference type="PIRSR" id="PIRSR000137-2"/>
    </source>
</evidence>
<evidence type="ECO:0000313" key="9">
    <source>
        <dbReference type="Proteomes" id="UP000268048"/>
    </source>
</evidence>
<feature type="domain" description="Glucose-methanol-choline oxidoreductase N-terminal" evidence="7">
    <location>
        <begin position="254"/>
        <end position="268"/>
    </location>
</feature>
<accession>A0A3G7TJK0</accession>
<feature type="binding site" evidence="6">
    <location>
        <begin position="92"/>
        <end position="95"/>
    </location>
    <ligand>
        <name>FAD</name>
        <dbReference type="ChEBI" id="CHEBI:57692"/>
    </ligand>
</feature>
<evidence type="ECO:0000259" key="7">
    <source>
        <dbReference type="PROSITE" id="PS00624"/>
    </source>
</evidence>
<dbReference type="Proteomes" id="UP000268048">
    <property type="component" value="Chromosome"/>
</dbReference>
<gene>
    <name evidence="8" type="ORF">C4K04_1564</name>
</gene>
<sequence>MQKVFDYIIVGGGSAGCVLANRLSECGRFQVCLLEAGGSDNSIFIKMPCAVAVPLATPKYTWPFESEPEAHLNGRRIFSPRGRVIGGCSSINGMVYMRGHPLDFDEWEANGAEGWSYADVLPYFKRAEQRAEGGDAWRGSGGPLKTRYGTLSNPLYRAFIGAAVDAGYAESEDLNGYRQEGFGRFDMTVHNGQRWSTAVAYLKPALRRKNLHVVYNAVATKLNIVNGKAEAVEFTCDGEKHVYSARHEIVLSSGPINTPKLLMLSGVGHETELLEHGIEPIHSLPGVGKNLQDHISLYLQVECKKPVSLNSINTVDKAKIGARWLLKRDGLGATNHFECGGFIRSRAGIKSPDIEIHFLPIAVREKDDPKFRDHGFQVDVGPTKSKSVGQIRLNSSDPLDPPKISYNYLSQPEDWVEMRACIRLVREIIKQPSLAEFAGEEIIPGARLQTDEELDHFIANHVESGFHPSGTCKMGSPTDPDAVVDSSLKVIGLDKLRVVDSSVIPVITNANLNAPTIMIAEKAADLILQRPLLKPEKADYFIPENWMTHQR</sequence>
<dbReference type="NCBIfam" id="NF002550">
    <property type="entry name" value="PRK02106.1"/>
    <property type="match status" value="1"/>
</dbReference>
<keyword evidence="5 8" id="KW-0560">Oxidoreductase</keyword>
<organism evidence="8 9">
    <name type="scientific">Pseudomonas chlororaphis</name>
    <dbReference type="NCBI Taxonomy" id="587753"/>
    <lineage>
        <taxon>Bacteria</taxon>
        <taxon>Pseudomonadati</taxon>
        <taxon>Pseudomonadota</taxon>
        <taxon>Gammaproteobacteria</taxon>
        <taxon>Pseudomonadales</taxon>
        <taxon>Pseudomonadaceae</taxon>
        <taxon>Pseudomonas</taxon>
    </lineage>
</organism>
<dbReference type="GO" id="GO:0019285">
    <property type="term" value="P:glycine betaine biosynthetic process from choline"/>
    <property type="evidence" value="ECO:0007669"/>
    <property type="project" value="TreeGrafter"/>
</dbReference>
<dbReference type="Pfam" id="PF00732">
    <property type="entry name" value="GMC_oxred_N"/>
    <property type="match status" value="1"/>
</dbReference>
<protein>
    <submittedName>
        <fullName evidence="8">Choline dehydrogenase</fullName>
        <ecNumber evidence="8">1.1.99.1</ecNumber>
    </submittedName>
</protein>
<reference evidence="8 9" key="1">
    <citation type="submission" date="2018-03" db="EMBL/GenBank/DDBJ databases">
        <title>Diversity of phytobeneficial traits revealed by whole-genome analysis of worldwide-isolated phenazine-producing Pseudomonas spp.</title>
        <authorList>
            <person name="Biessy A."/>
            <person name="Novinscak A."/>
            <person name="Blom J."/>
            <person name="Leger G."/>
            <person name="Thomashow L.S."/>
            <person name="Cazorla F.M."/>
            <person name="Josic D."/>
            <person name="Filion M."/>
        </authorList>
    </citation>
    <scope>NUCLEOTIDE SEQUENCE [LARGE SCALE GENOMIC DNA]</scope>
    <source>
        <strain evidence="8 9">B25</strain>
    </source>
</reference>
<proteinExistence type="inferred from homology"/>
<dbReference type="GO" id="GO:0050660">
    <property type="term" value="F:flavin adenine dinucleotide binding"/>
    <property type="evidence" value="ECO:0007669"/>
    <property type="project" value="InterPro"/>
</dbReference>
<keyword evidence="3" id="KW-0285">Flavoprotein</keyword>
<feature type="binding site" evidence="6">
    <location>
        <position position="84"/>
    </location>
    <ligand>
        <name>FAD</name>
        <dbReference type="ChEBI" id="CHEBI:57692"/>
    </ligand>
</feature>
<comment type="cofactor">
    <cofactor evidence="1 6">
        <name>FAD</name>
        <dbReference type="ChEBI" id="CHEBI:57692"/>
    </cofactor>
</comment>
<dbReference type="PROSITE" id="PS51257">
    <property type="entry name" value="PROKAR_LIPOPROTEIN"/>
    <property type="match status" value="1"/>
</dbReference>
<dbReference type="InterPro" id="IPR000172">
    <property type="entry name" value="GMC_OxRdtase_N"/>
</dbReference>
<dbReference type="Gene3D" id="3.50.50.60">
    <property type="entry name" value="FAD/NAD(P)-binding domain"/>
    <property type="match status" value="1"/>
</dbReference>
<keyword evidence="4 6" id="KW-0274">FAD</keyword>
<dbReference type="GO" id="GO:0008812">
    <property type="term" value="F:choline dehydrogenase activity"/>
    <property type="evidence" value="ECO:0007669"/>
    <property type="project" value="UniProtKB-EC"/>
</dbReference>
<dbReference type="InterPro" id="IPR007867">
    <property type="entry name" value="GMC_OxRtase_C"/>
</dbReference>
<evidence type="ECO:0000256" key="3">
    <source>
        <dbReference type="ARBA" id="ARBA00022630"/>
    </source>
</evidence>
<dbReference type="PANTHER" id="PTHR11552:SF147">
    <property type="entry name" value="CHOLINE DEHYDROGENASE, MITOCHONDRIAL"/>
    <property type="match status" value="1"/>
</dbReference>
<name>A0A3G7TJK0_9PSED</name>
<dbReference type="SUPFAM" id="SSF51905">
    <property type="entry name" value="FAD/NAD(P)-binding domain"/>
    <property type="match status" value="1"/>
</dbReference>
<evidence type="ECO:0000313" key="8">
    <source>
        <dbReference type="EMBL" id="AZE47254.1"/>
    </source>
</evidence>
<evidence type="ECO:0000256" key="1">
    <source>
        <dbReference type="ARBA" id="ARBA00001974"/>
    </source>
</evidence>
<dbReference type="InterPro" id="IPR012132">
    <property type="entry name" value="GMC_OxRdtase"/>
</dbReference>
<dbReference type="EMBL" id="CP027753">
    <property type="protein sequence ID" value="AZE47254.1"/>
    <property type="molecule type" value="Genomic_DNA"/>
</dbReference>
<dbReference type="EC" id="1.1.99.1" evidence="8"/>
<dbReference type="AlphaFoldDB" id="A0A3G7TJK0"/>
<dbReference type="RefSeq" id="WP_124319592.1">
    <property type="nucleotide sequence ID" value="NZ_CP027753.1"/>
</dbReference>
<dbReference type="GO" id="GO:0016020">
    <property type="term" value="C:membrane"/>
    <property type="evidence" value="ECO:0007669"/>
    <property type="project" value="TreeGrafter"/>
</dbReference>
<dbReference type="SUPFAM" id="SSF54373">
    <property type="entry name" value="FAD-linked reductases, C-terminal domain"/>
    <property type="match status" value="1"/>
</dbReference>
<dbReference type="PANTHER" id="PTHR11552">
    <property type="entry name" value="GLUCOSE-METHANOL-CHOLINE GMC OXIDOREDUCTASE"/>
    <property type="match status" value="1"/>
</dbReference>
<dbReference type="Gene3D" id="3.30.560.10">
    <property type="entry name" value="Glucose Oxidase, domain 3"/>
    <property type="match status" value="1"/>
</dbReference>
<dbReference type="PIRSF" id="PIRSF000137">
    <property type="entry name" value="Alcohol_oxidase"/>
    <property type="match status" value="1"/>
</dbReference>
<dbReference type="PROSITE" id="PS00624">
    <property type="entry name" value="GMC_OXRED_2"/>
    <property type="match status" value="1"/>
</dbReference>
<dbReference type="Pfam" id="PF05199">
    <property type="entry name" value="GMC_oxred_C"/>
    <property type="match status" value="1"/>
</dbReference>
<evidence type="ECO:0000256" key="2">
    <source>
        <dbReference type="ARBA" id="ARBA00010790"/>
    </source>
</evidence>
<dbReference type="InterPro" id="IPR036188">
    <property type="entry name" value="FAD/NAD-bd_sf"/>
</dbReference>